<evidence type="ECO:0000256" key="1">
    <source>
        <dbReference type="SAM" id="MobiDB-lite"/>
    </source>
</evidence>
<gene>
    <name evidence="3" type="ORF">METZ01_LOCUS299764</name>
</gene>
<dbReference type="InterPro" id="IPR013783">
    <property type="entry name" value="Ig-like_fold"/>
</dbReference>
<protein>
    <recommendedName>
        <fullName evidence="2">CARDB domain-containing protein</fullName>
    </recommendedName>
</protein>
<evidence type="ECO:0000313" key="3">
    <source>
        <dbReference type="EMBL" id="SVC46910.1"/>
    </source>
</evidence>
<proteinExistence type="predicted"/>
<dbReference type="AlphaFoldDB" id="A0A382ME21"/>
<sequence>MKNTIATYIIIFLFSSIHIFGQEQGDECNDPIPATVGDNSASSTVQYFSYTAQVDGYILVSSQPDTSGDEADTYVKAFSSCDLENDMLGENDDVSSSSKLSSLLVYASVGNTIIFEWEDLNFGNGYVWTLMEEEGAPELPDLSIESTVLDADNQILSVGISNLGSISVGSLFYVDLWINNDNWPVHCGEPDGDLYVSISDTLDPDSSTIAEFDLSVLGPGTYEFYVSVDNDCFIMETDEGNNTSGSIDFVQYPWVENVSASGLFRSAEIHWDLLGEEDALALTNPDAFVNITESARDAVRSAHRPEDRFRILPETVRRIYEESLGAPDSRDQGETCDDPLPAVSGANDASGDQWFIYTTTMTG</sequence>
<reference evidence="3" key="1">
    <citation type="submission" date="2018-05" db="EMBL/GenBank/DDBJ databases">
        <authorList>
            <person name="Lanie J.A."/>
            <person name="Ng W.-L."/>
            <person name="Kazmierczak K.M."/>
            <person name="Andrzejewski T.M."/>
            <person name="Davidsen T.M."/>
            <person name="Wayne K.J."/>
            <person name="Tettelin H."/>
            <person name="Glass J.I."/>
            <person name="Rusch D."/>
            <person name="Podicherti R."/>
            <person name="Tsui H.-C.T."/>
            <person name="Winkler M.E."/>
        </authorList>
    </citation>
    <scope>NUCLEOTIDE SEQUENCE</scope>
</reference>
<accession>A0A382ME21</accession>
<feature type="domain" description="CARDB" evidence="2">
    <location>
        <begin position="140"/>
        <end position="244"/>
    </location>
</feature>
<feature type="region of interest" description="Disordered" evidence="1">
    <location>
        <begin position="323"/>
        <end position="347"/>
    </location>
</feature>
<organism evidence="3">
    <name type="scientific">marine metagenome</name>
    <dbReference type="NCBI Taxonomy" id="408172"/>
    <lineage>
        <taxon>unclassified sequences</taxon>
        <taxon>metagenomes</taxon>
        <taxon>ecological metagenomes</taxon>
    </lineage>
</organism>
<dbReference type="Pfam" id="PF07705">
    <property type="entry name" value="CARDB"/>
    <property type="match status" value="1"/>
</dbReference>
<feature type="non-terminal residue" evidence="3">
    <location>
        <position position="363"/>
    </location>
</feature>
<dbReference type="Gene3D" id="2.60.40.10">
    <property type="entry name" value="Immunoglobulins"/>
    <property type="match status" value="1"/>
</dbReference>
<dbReference type="InterPro" id="IPR011635">
    <property type="entry name" value="CARDB"/>
</dbReference>
<evidence type="ECO:0000259" key="2">
    <source>
        <dbReference type="Pfam" id="PF07705"/>
    </source>
</evidence>
<name>A0A382ME21_9ZZZZ</name>
<dbReference type="EMBL" id="UINC01092919">
    <property type="protein sequence ID" value="SVC46910.1"/>
    <property type="molecule type" value="Genomic_DNA"/>
</dbReference>